<dbReference type="EMBL" id="QPIZ01000049">
    <property type="protein sequence ID" value="RCW23132.1"/>
    <property type="molecule type" value="Genomic_DNA"/>
</dbReference>
<organism evidence="1 2">
    <name type="scientific">Marinilabilia salmonicolor</name>
    <dbReference type="NCBI Taxonomy" id="989"/>
    <lineage>
        <taxon>Bacteria</taxon>
        <taxon>Pseudomonadati</taxon>
        <taxon>Bacteroidota</taxon>
        <taxon>Bacteroidia</taxon>
        <taxon>Marinilabiliales</taxon>
        <taxon>Marinilabiliaceae</taxon>
        <taxon>Marinilabilia</taxon>
    </lineage>
</organism>
<reference evidence="1 2" key="1">
    <citation type="submission" date="2018-07" db="EMBL/GenBank/DDBJ databases">
        <title>Freshwater and sediment microbial communities from various areas in North America, analyzing microbe dynamics in response to fracking.</title>
        <authorList>
            <person name="Lamendella R."/>
        </authorList>
    </citation>
    <scope>NUCLEOTIDE SEQUENCE [LARGE SCALE GENOMIC DNA]</scope>
    <source>
        <strain evidence="1 2">160A</strain>
    </source>
</reference>
<accession>A0A368UIX0</accession>
<name>A0A368UIX0_9BACT</name>
<dbReference type="Proteomes" id="UP000252733">
    <property type="component" value="Unassembled WGS sequence"/>
</dbReference>
<proteinExistence type="predicted"/>
<evidence type="ECO:0000313" key="1">
    <source>
        <dbReference type="EMBL" id="RCW23132.1"/>
    </source>
</evidence>
<keyword evidence="2" id="KW-1185">Reference proteome</keyword>
<gene>
    <name evidence="1" type="ORF">DFO77_1498</name>
</gene>
<evidence type="ECO:0000313" key="2">
    <source>
        <dbReference type="Proteomes" id="UP000252733"/>
    </source>
</evidence>
<dbReference type="AlphaFoldDB" id="A0A368UIX0"/>
<comment type="caution">
    <text evidence="1">The sequence shown here is derived from an EMBL/GenBank/DDBJ whole genome shotgun (WGS) entry which is preliminary data.</text>
</comment>
<protein>
    <submittedName>
        <fullName evidence="1">Uncharacterized protein</fullName>
    </submittedName>
</protein>
<sequence length="309" mass="35076">MANIGRIKSHIEQLEPLIVDLQAKQKASPDDFAVKLELSSLENQINDLREQLYRENLKREKEIIELRLIGSTSNFGSIPLDFVGGITNNFSATVFNTSKFVKFGGKGGKKRNRIIQETVDLRLEGIGRGSTIFYLSGKTSPDLFGHSIIQEALKNTFELFQSKNADDLQEKIGNVGVGTIKYVSKFLNELSKDDLDIDLKWSSPEDQEFTWEGRKENILSLYNSLNQMTISQPVDIDFEGELITISSKGKFEVQTNEDTHLYGQFSNDLLEKMKEFHIGDFCKGIISKISIYNPITDKEKVEYNLKTIE</sequence>
<dbReference type="RefSeq" id="WP_114438173.1">
    <property type="nucleotide sequence ID" value="NZ_QPIZ01000049.1"/>
</dbReference>